<organism evidence="4 5">
    <name type="scientific">Tectimicrobiota bacterium</name>
    <dbReference type="NCBI Taxonomy" id="2528274"/>
    <lineage>
        <taxon>Bacteria</taxon>
        <taxon>Pseudomonadati</taxon>
        <taxon>Nitrospinota/Tectimicrobiota group</taxon>
        <taxon>Candidatus Tectimicrobiota</taxon>
    </lineage>
</organism>
<dbReference type="InterPro" id="IPR036661">
    <property type="entry name" value="Luciferase-like_sf"/>
</dbReference>
<dbReference type="EMBL" id="VGLS01000633">
    <property type="protein sequence ID" value="MBM3225623.1"/>
    <property type="molecule type" value="Genomic_DNA"/>
</dbReference>
<keyword evidence="2" id="KW-0503">Monooxygenase</keyword>
<sequence>MKVGIALNILTKPGHSDAAVFAEHMALGDLAEPLGFDSLFALEHHFTGYAMSPAPLQLLGYYAGRTKRIALGTAVIVLPWHDPIRVAEEIALLDVISGGRCLFGFGRGAASVEYAGFRIPMEEARARFAEAAQLLVKALTHEVFDWDGEFFHIPRMSIRPRPISHPERRFYASSVSPESAEIMAKLGFGVLVIMQNEWPVAATDIQRYRDIALSVGHTPRPPIILTNISVAESRAEAQERAMQYLSRKWDSIDNHYHFSDGHLATVKGYEFYGKMTKTYTKMRDDAFRQQATEFYVKLQIVGTPDDCLQQLAELQRLTGMDHLVTEFAYGGMPHEESELNMRLFADRVMSVLQRDAAFASPTVLASTEAPVASTTGVFAPA</sequence>
<reference evidence="4" key="1">
    <citation type="submission" date="2019-03" db="EMBL/GenBank/DDBJ databases">
        <title>Lake Tanganyika Metagenome-Assembled Genomes (MAGs).</title>
        <authorList>
            <person name="Tran P."/>
        </authorList>
    </citation>
    <scope>NUCLEOTIDE SEQUENCE</scope>
    <source>
        <strain evidence="4">K_DeepCast_65m_m2_066</strain>
    </source>
</reference>
<dbReference type="GO" id="GO:0005829">
    <property type="term" value="C:cytosol"/>
    <property type="evidence" value="ECO:0007669"/>
    <property type="project" value="TreeGrafter"/>
</dbReference>
<evidence type="ECO:0000256" key="1">
    <source>
        <dbReference type="ARBA" id="ARBA00023002"/>
    </source>
</evidence>
<dbReference type="PANTHER" id="PTHR30137:SF8">
    <property type="entry name" value="BLR5498 PROTEIN"/>
    <property type="match status" value="1"/>
</dbReference>
<dbReference type="Pfam" id="PF00296">
    <property type="entry name" value="Bac_luciferase"/>
    <property type="match status" value="1"/>
</dbReference>
<name>A0A937W3P6_UNCTE</name>
<proteinExistence type="predicted"/>
<evidence type="ECO:0000259" key="3">
    <source>
        <dbReference type="Pfam" id="PF00296"/>
    </source>
</evidence>
<evidence type="ECO:0000313" key="5">
    <source>
        <dbReference type="Proteomes" id="UP000712673"/>
    </source>
</evidence>
<evidence type="ECO:0000313" key="4">
    <source>
        <dbReference type="EMBL" id="MBM3225623.1"/>
    </source>
</evidence>
<dbReference type="PANTHER" id="PTHR30137">
    <property type="entry name" value="LUCIFERASE-LIKE MONOOXYGENASE"/>
    <property type="match status" value="1"/>
</dbReference>
<dbReference type="AlphaFoldDB" id="A0A937W3P6"/>
<dbReference type="InterPro" id="IPR050766">
    <property type="entry name" value="Bact_Lucif_Oxidored"/>
</dbReference>
<evidence type="ECO:0000256" key="2">
    <source>
        <dbReference type="ARBA" id="ARBA00023033"/>
    </source>
</evidence>
<comment type="caution">
    <text evidence="4">The sequence shown here is derived from an EMBL/GenBank/DDBJ whole genome shotgun (WGS) entry which is preliminary data.</text>
</comment>
<dbReference type="GO" id="GO:0004497">
    <property type="term" value="F:monooxygenase activity"/>
    <property type="evidence" value="ECO:0007669"/>
    <property type="project" value="UniProtKB-KW"/>
</dbReference>
<dbReference type="InterPro" id="IPR011251">
    <property type="entry name" value="Luciferase-like_dom"/>
</dbReference>
<feature type="domain" description="Luciferase-like" evidence="3">
    <location>
        <begin position="1"/>
        <end position="317"/>
    </location>
</feature>
<dbReference type="Gene3D" id="3.20.20.30">
    <property type="entry name" value="Luciferase-like domain"/>
    <property type="match status" value="1"/>
</dbReference>
<dbReference type="GO" id="GO:0016705">
    <property type="term" value="F:oxidoreductase activity, acting on paired donors, with incorporation or reduction of molecular oxygen"/>
    <property type="evidence" value="ECO:0007669"/>
    <property type="project" value="InterPro"/>
</dbReference>
<gene>
    <name evidence="4" type="ORF">FJZ47_17740</name>
</gene>
<accession>A0A937W3P6</accession>
<dbReference type="Proteomes" id="UP000712673">
    <property type="component" value="Unassembled WGS sequence"/>
</dbReference>
<dbReference type="SUPFAM" id="SSF51679">
    <property type="entry name" value="Bacterial luciferase-like"/>
    <property type="match status" value="1"/>
</dbReference>
<protein>
    <submittedName>
        <fullName evidence="4">LLM class flavin-dependent oxidoreductase</fullName>
    </submittedName>
</protein>
<keyword evidence="1" id="KW-0560">Oxidoreductase</keyword>